<dbReference type="PANTHER" id="PTHR43071">
    <property type="entry name" value="2-AMINO-4-HYDROXY-6-HYDROXYMETHYLDIHYDROPTERIDINE PYROPHOSPHOKINASE"/>
    <property type="match status" value="1"/>
</dbReference>
<dbReference type="NCBIfam" id="TIGR01498">
    <property type="entry name" value="folK"/>
    <property type="match status" value="1"/>
</dbReference>
<proteinExistence type="inferred from homology"/>
<evidence type="ECO:0000256" key="9">
    <source>
        <dbReference type="ARBA" id="ARBA00022909"/>
    </source>
</evidence>
<evidence type="ECO:0000256" key="10">
    <source>
        <dbReference type="ARBA" id="ARBA00029409"/>
    </source>
</evidence>
<evidence type="ECO:0000256" key="6">
    <source>
        <dbReference type="ARBA" id="ARBA00022741"/>
    </source>
</evidence>
<comment type="similarity">
    <text evidence="2">Belongs to the HPPK family.</text>
</comment>
<dbReference type="EMBL" id="JBEHZE010000001">
    <property type="protein sequence ID" value="MEX6634488.1"/>
    <property type="molecule type" value="Genomic_DNA"/>
</dbReference>
<dbReference type="GO" id="GO:0003848">
    <property type="term" value="F:2-amino-4-hydroxy-6-hydroxymethyldihydropteridine diphosphokinase activity"/>
    <property type="evidence" value="ECO:0007669"/>
    <property type="project" value="UniProtKB-EC"/>
</dbReference>
<comment type="pathway">
    <text evidence="1">Cofactor biosynthesis; tetrahydrofolate biosynthesis; 2-amino-4-hydroxy-6-hydroxymethyl-7,8-dihydropteridine diphosphate from 7,8-dihydroneopterin triphosphate: step 4/4.</text>
</comment>
<evidence type="ECO:0000256" key="4">
    <source>
        <dbReference type="ARBA" id="ARBA00016218"/>
    </source>
</evidence>
<dbReference type="EC" id="2.7.6.3" evidence="3"/>
<protein>
    <recommendedName>
        <fullName evidence="4">2-amino-4-hydroxy-6-hydroxymethyldihydropteridine pyrophosphokinase</fullName>
        <ecNumber evidence="3">2.7.6.3</ecNumber>
    </recommendedName>
    <alternativeName>
        <fullName evidence="11">6-hydroxymethyl-7,8-dihydropterin pyrophosphokinase</fullName>
    </alternativeName>
    <alternativeName>
        <fullName evidence="12">7,8-dihydro-6-hydroxymethylpterin-pyrophosphokinase</fullName>
    </alternativeName>
</protein>
<sequence>MLLIAIGSSLPVSGLDSQQIVARSLGAIERFARVVAASSLYESPAWPDPTDPPFINAVAQIESDLGPEALLAALHSVEAGFGRIRARKNGPRTLDLDLLTYNNERFEGADGGLVLPHPRIADRAFVLVPLLEIVPDWIEPNSGLPAKDLLAGLNTDEIRLIS</sequence>
<evidence type="ECO:0000256" key="12">
    <source>
        <dbReference type="ARBA" id="ARBA00033413"/>
    </source>
</evidence>
<evidence type="ECO:0000256" key="5">
    <source>
        <dbReference type="ARBA" id="ARBA00022679"/>
    </source>
</evidence>
<comment type="function">
    <text evidence="10">Catalyzes the transfer of pyrophosphate from adenosine triphosphate (ATP) to 6-hydroxymethyl-7,8-dihydropterin, an enzymatic step in folate biosynthesis pathway.</text>
</comment>
<keyword evidence="15" id="KW-1185">Reference proteome</keyword>
<dbReference type="Proteomes" id="UP001560685">
    <property type="component" value="Unassembled WGS sequence"/>
</dbReference>
<organism evidence="14 15">
    <name type="scientific">Hyphococcus lacteus</name>
    <dbReference type="NCBI Taxonomy" id="3143536"/>
    <lineage>
        <taxon>Bacteria</taxon>
        <taxon>Pseudomonadati</taxon>
        <taxon>Pseudomonadota</taxon>
        <taxon>Alphaproteobacteria</taxon>
        <taxon>Parvularculales</taxon>
        <taxon>Parvularculaceae</taxon>
        <taxon>Hyphococcus</taxon>
    </lineage>
</organism>
<dbReference type="CDD" id="cd00483">
    <property type="entry name" value="HPPK"/>
    <property type="match status" value="1"/>
</dbReference>
<dbReference type="PROSITE" id="PS00794">
    <property type="entry name" value="HPPK"/>
    <property type="match status" value="1"/>
</dbReference>
<evidence type="ECO:0000256" key="2">
    <source>
        <dbReference type="ARBA" id="ARBA00005810"/>
    </source>
</evidence>
<keyword evidence="7" id="KW-0418">Kinase</keyword>
<dbReference type="InterPro" id="IPR035907">
    <property type="entry name" value="Hppk_sf"/>
</dbReference>
<evidence type="ECO:0000256" key="11">
    <source>
        <dbReference type="ARBA" id="ARBA00029766"/>
    </source>
</evidence>
<feature type="domain" description="7,8-dihydro-6-hydroxymethylpterin-pyrophosphokinase" evidence="13">
    <location>
        <begin position="88"/>
        <end position="99"/>
    </location>
</feature>
<evidence type="ECO:0000256" key="1">
    <source>
        <dbReference type="ARBA" id="ARBA00005051"/>
    </source>
</evidence>
<keyword evidence="9" id="KW-0289">Folate biosynthesis</keyword>
<dbReference type="Pfam" id="PF01288">
    <property type="entry name" value="HPPK"/>
    <property type="match status" value="1"/>
</dbReference>
<dbReference type="Gene3D" id="3.30.70.560">
    <property type="entry name" value="7,8-Dihydro-6-hydroxymethylpterin-pyrophosphokinase HPPK"/>
    <property type="match status" value="1"/>
</dbReference>
<evidence type="ECO:0000256" key="3">
    <source>
        <dbReference type="ARBA" id="ARBA00013253"/>
    </source>
</evidence>
<evidence type="ECO:0000313" key="14">
    <source>
        <dbReference type="EMBL" id="MEX6634488.1"/>
    </source>
</evidence>
<dbReference type="PANTHER" id="PTHR43071:SF1">
    <property type="entry name" value="2-AMINO-4-HYDROXY-6-HYDROXYMETHYLDIHYDROPTERIDINE PYROPHOSPHOKINASE"/>
    <property type="match status" value="1"/>
</dbReference>
<evidence type="ECO:0000259" key="13">
    <source>
        <dbReference type="PROSITE" id="PS00794"/>
    </source>
</evidence>
<name>A0ABV3Z7F3_9PROT</name>
<dbReference type="InterPro" id="IPR000550">
    <property type="entry name" value="Hppk"/>
</dbReference>
<accession>A0ABV3Z7F3</accession>
<keyword evidence="5 14" id="KW-0808">Transferase</keyword>
<evidence type="ECO:0000256" key="8">
    <source>
        <dbReference type="ARBA" id="ARBA00022840"/>
    </source>
</evidence>
<evidence type="ECO:0000256" key="7">
    <source>
        <dbReference type="ARBA" id="ARBA00022777"/>
    </source>
</evidence>
<dbReference type="SUPFAM" id="SSF55083">
    <property type="entry name" value="6-hydroxymethyl-7,8-dihydropterin pyrophosphokinase, HPPK"/>
    <property type="match status" value="1"/>
</dbReference>
<evidence type="ECO:0000313" key="15">
    <source>
        <dbReference type="Proteomes" id="UP001560685"/>
    </source>
</evidence>
<keyword evidence="8" id="KW-0067">ATP-binding</keyword>
<gene>
    <name evidence="14" type="primary">folK</name>
    <name evidence="14" type="ORF">ABFZ84_13105</name>
</gene>
<keyword evidence="6" id="KW-0547">Nucleotide-binding</keyword>
<dbReference type="RefSeq" id="WP_369314470.1">
    <property type="nucleotide sequence ID" value="NZ_JBEHZE010000001.1"/>
</dbReference>
<reference evidence="14 15" key="1">
    <citation type="submission" date="2024-05" db="EMBL/GenBank/DDBJ databases">
        <title>Three bacterial strains, DH-69, EH-24, and ECK-19 isolated from coastal sediments.</title>
        <authorList>
            <person name="Ye Y.-Q."/>
            <person name="Du Z.-J."/>
        </authorList>
    </citation>
    <scope>NUCLEOTIDE SEQUENCE [LARGE SCALE GENOMIC DNA]</scope>
    <source>
        <strain evidence="14 15">ECK-19</strain>
    </source>
</reference>
<comment type="caution">
    <text evidence="14">The sequence shown here is derived from an EMBL/GenBank/DDBJ whole genome shotgun (WGS) entry which is preliminary data.</text>
</comment>